<dbReference type="PROSITE" id="PS51257">
    <property type="entry name" value="PROKAR_LIPOPROTEIN"/>
    <property type="match status" value="1"/>
</dbReference>
<dbReference type="Proteomes" id="UP001500713">
    <property type="component" value="Unassembled WGS sequence"/>
</dbReference>
<dbReference type="EMBL" id="BAAAEM010000002">
    <property type="protein sequence ID" value="GAA0465360.1"/>
    <property type="molecule type" value="Genomic_DNA"/>
</dbReference>
<evidence type="ECO:0000259" key="2">
    <source>
        <dbReference type="PROSITE" id="PS51819"/>
    </source>
</evidence>
<gene>
    <name evidence="3" type="ORF">GCM10009096_02420</name>
</gene>
<evidence type="ECO:0000256" key="1">
    <source>
        <dbReference type="ARBA" id="ARBA00022723"/>
    </source>
</evidence>
<proteinExistence type="predicted"/>
<dbReference type="CDD" id="cd06587">
    <property type="entry name" value="VOC"/>
    <property type="match status" value="2"/>
</dbReference>
<dbReference type="InterPro" id="IPR004360">
    <property type="entry name" value="Glyas_Fos-R_dOase_dom"/>
</dbReference>
<keyword evidence="1" id="KW-0479">Metal-binding</keyword>
<protein>
    <recommendedName>
        <fullName evidence="2">VOC domain-containing protein</fullName>
    </recommendedName>
</protein>
<evidence type="ECO:0000313" key="3">
    <source>
        <dbReference type="EMBL" id="GAA0465360.1"/>
    </source>
</evidence>
<organism evidence="3 4">
    <name type="scientific">Parasphingorhabdus litoris</name>
    <dbReference type="NCBI Taxonomy" id="394733"/>
    <lineage>
        <taxon>Bacteria</taxon>
        <taxon>Pseudomonadati</taxon>
        <taxon>Pseudomonadota</taxon>
        <taxon>Alphaproteobacteria</taxon>
        <taxon>Sphingomonadales</taxon>
        <taxon>Sphingomonadaceae</taxon>
        <taxon>Parasphingorhabdus</taxon>
    </lineage>
</organism>
<feature type="domain" description="VOC" evidence="2">
    <location>
        <begin position="34"/>
        <end position="177"/>
    </location>
</feature>
<sequence length="352" mass="39191">MKTSKLPLVIAGTLGLGACGVQTSELPEDSVIKGVGWVGATVSDLDQTTKLYEDAMDLKQVDDSVIEQNANFDQLTGRTDVEAQTRMMRSVNAQVRFMSFASPSKEAKNTPHMAVQGPGIMHVCYQVDQETQAYQKFLTGGAQFMGEKEMQQLNPKNPVYYSYSRDFDGLIAEIEHVDVTQLDLPQPPKNKYRIRHVALATPDIDRLSDFYAKFLGQPKFRRFGQWPFLRMEGEKSDKVSGLEGTSGEAAWFQIRNLELEMFQFHSHPTEDRAAPRPIDANGYNMIVFDVSDMDAARELLVKAGGTIETEPTPMDGGQIMFGRDPDGNLLGLQTAPTDSFVSSRNFKNNGIE</sequence>
<dbReference type="InterPro" id="IPR051785">
    <property type="entry name" value="MMCE/EMCE_epimerase"/>
</dbReference>
<dbReference type="InterPro" id="IPR037523">
    <property type="entry name" value="VOC_core"/>
</dbReference>
<keyword evidence="4" id="KW-1185">Reference proteome</keyword>
<dbReference type="PANTHER" id="PTHR43048">
    <property type="entry name" value="METHYLMALONYL-COA EPIMERASE"/>
    <property type="match status" value="1"/>
</dbReference>
<dbReference type="InterPro" id="IPR029068">
    <property type="entry name" value="Glyas_Bleomycin-R_OHBP_Dase"/>
</dbReference>
<dbReference type="SUPFAM" id="SSF54593">
    <property type="entry name" value="Glyoxalase/Bleomycin resistance protein/Dihydroxybiphenyl dioxygenase"/>
    <property type="match status" value="2"/>
</dbReference>
<dbReference type="RefSeq" id="WP_229954204.1">
    <property type="nucleotide sequence ID" value="NZ_BAAAEM010000002.1"/>
</dbReference>
<evidence type="ECO:0000313" key="4">
    <source>
        <dbReference type="Proteomes" id="UP001500713"/>
    </source>
</evidence>
<accession>A0ABN1A1M6</accession>
<name>A0ABN1A1M6_9SPHN</name>
<feature type="domain" description="VOC" evidence="2">
    <location>
        <begin position="193"/>
        <end position="335"/>
    </location>
</feature>
<dbReference type="PROSITE" id="PS51819">
    <property type="entry name" value="VOC"/>
    <property type="match status" value="2"/>
</dbReference>
<dbReference type="PANTHER" id="PTHR43048:SF3">
    <property type="entry name" value="METHYLMALONYL-COA EPIMERASE, MITOCHONDRIAL"/>
    <property type="match status" value="1"/>
</dbReference>
<comment type="caution">
    <text evidence="3">The sequence shown here is derived from an EMBL/GenBank/DDBJ whole genome shotgun (WGS) entry which is preliminary data.</text>
</comment>
<reference evidence="3 4" key="1">
    <citation type="journal article" date="2019" name="Int. J. Syst. Evol. Microbiol.">
        <title>The Global Catalogue of Microorganisms (GCM) 10K type strain sequencing project: providing services to taxonomists for standard genome sequencing and annotation.</title>
        <authorList>
            <consortium name="The Broad Institute Genomics Platform"/>
            <consortium name="The Broad Institute Genome Sequencing Center for Infectious Disease"/>
            <person name="Wu L."/>
            <person name="Ma J."/>
        </authorList>
    </citation>
    <scope>NUCLEOTIDE SEQUENCE [LARGE SCALE GENOMIC DNA]</scope>
    <source>
        <strain evidence="3 4">JCM 14162</strain>
    </source>
</reference>
<dbReference type="Gene3D" id="3.10.180.10">
    <property type="entry name" value="2,3-Dihydroxybiphenyl 1,2-Dioxygenase, domain 1"/>
    <property type="match status" value="2"/>
</dbReference>
<dbReference type="Pfam" id="PF00903">
    <property type="entry name" value="Glyoxalase"/>
    <property type="match status" value="1"/>
</dbReference>
<dbReference type="Pfam" id="PF13669">
    <property type="entry name" value="Glyoxalase_4"/>
    <property type="match status" value="1"/>
</dbReference>